<evidence type="ECO:0000313" key="1">
    <source>
        <dbReference type="Ensembl" id="ENSP00000518906.1"/>
    </source>
</evidence>
<reference evidence="1" key="4">
    <citation type="submission" date="2025-08" db="UniProtKB">
        <authorList>
            <consortium name="Ensembl"/>
        </authorList>
    </citation>
    <scope>IDENTIFICATION</scope>
</reference>
<keyword evidence="2" id="KW-1185">Reference proteome</keyword>
<reference evidence="1 2" key="3">
    <citation type="journal article" date="2005" name="Nature">
        <title>The DNA sequence of the human X chromosome.</title>
        <authorList>
            <person name="Ross M.T."/>
            <person name="Grafham D.V."/>
            <person name="Coffey A.J."/>
            <person name="Scherer S."/>
            <person name="McLay K."/>
            <person name="Muzny D."/>
            <person name="Platzer M."/>
            <person name="Howell G.R."/>
            <person name="Burrows C."/>
            <person name="Bird C.P."/>
            <person name="Frankish A."/>
            <person name="Lovell F.L."/>
            <person name="Howe K.L."/>
            <person name="Ashurst J.L."/>
            <person name="Fulton R.S."/>
            <person name="Sudbrak R."/>
            <person name="Wen G."/>
            <person name="Jones M.C."/>
            <person name="Hurles M.E."/>
            <person name="Andrews T.D."/>
            <person name="Scott C.E."/>
            <person name="Searle S."/>
            <person name="Ramser J."/>
            <person name="Whittaker A."/>
            <person name="Deadman R."/>
            <person name="Carter N.P."/>
            <person name="Hunt S.E."/>
            <person name="Chen R."/>
            <person name="Cree A."/>
            <person name="Gunaratne P."/>
            <person name="Havlak P."/>
            <person name="Hodgson A."/>
            <person name="Metzker M.L."/>
            <person name="Richards S."/>
            <person name="Scott G."/>
            <person name="Steffen D."/>
            <person name="Sodergren E."/>
            <person name="Wheeler D.A."/>
            <person name="Worley K.C."/>
            <person name="Ainscough R."/>
            <person name="Ambrose K.D."/>
            <person name="Ansari-Lari M.A."/>
            <person name="Aradhya S."/>
            <person name="Ashwell R.I."/>
            <person name="Babbage A.K."/>
            <person name="Bagguley C.L."/>
            <person name="Ballabio A."/>
            <person name="Banerjee R."/>
            <person name="Barker G.E."/>
            <person name="Barlow K.F."/>
            <person name="Barrett I.P."/>
            <person name="Bates K.N."/>
            <person name="Beare D.M."/>
            <person name="Beasley H."/>
            <person name="Beasley O."/>
            <person name="Beck A."/>
            <person name="Bethel G."/>
            <person name="Blechschmidt K."/>
            <person name="Brady N."/>
            <person name="Bray-Allen S."/>
            <person name="Bridgeman A.M."/>
            <person name="Brown A.J."/>
            <person name="Brown M.J."/>
            <person name="Bonnin D."/>
            <person name="Bruford E.A."/>
            <person name="Buhay C."/>
            <person name="Burch P."/>
            <person name="Burford D."/>
            <person name="Burgess J."/>
            <person name="Burrill W."/>
            <person name="Burton J."/>
            <person name="Bye J.M."/>
            <person name="Carder C."/>
            <person name="Carrel L."/>
            <person name="Chako J."/>
            <person name="Chapman J.C."/>
            <person name="Chavez D."/>
            <person name="Chen E."/>
            <person name="Chen G."/>
            <person name="Chen Y."/>
            <person name="Chen Z."/>
            <person name="Chinault C."/>
            <person name="Ciccodicola A."/>
            <person name="Clark S.Y."/>
            <person name="Clarke G."/>
            <person name="Clee C.M."/>
            <person name="Clegg S."/>
            <person name="Clerc-Blankenburg K."/>
            <person name="Clifford K."/>
            <person name="Cobley V."/>
            <person name="Cole C.G."/>
            <person name="Conquer J.S."/>
            <person name="Corby N."/>
            <person name="Connor R.E."/>
            <person name="David R."/>
            <person name="Davies J."/>
            <person name="Davis C."/>
            <person name="Davis J."/>
            <person name="Delgado O."/>
            <person name="Deshazo D."/>
            <person name="Dhami P."/>
            <person name="Ding Y."/>
            <person name="Dinh H."/>
            <person name="Dodsworth S."/>
            <person name="Draper H."/>
            <person name="Dugan-Rocha S."/>
            <person name="Dunham A."/>
            <person name="Dunn M."/>
            <person name="Durbin K.J."/>
            <person name="Dutta I."/>
            <person name="Eades T."/>
            <person name="Ellwood M."/>
            <person name="Emery-Cohen A."/>
            <person name="Errington H."/>
            <person name="Evans K.L."/>
            <person name="Faulkner L."/>
            <person name="Francis F."/>
            <person name="Frankland J."/>
            <person name="Fraser A.E."/>
            <person name="Galgoczy P."/>
            <person name="Gilbert J."/>
            <person name="Gill R."/>
            <person name="Glockner G."/>
            <person name="Gregory S.G."/>
            <person name="Gribble S."/>
            <person name="Griffiths C."/>
            <person name="Grocock R."/>
            <person name="Gu Y."/>
            <person name="Gwilliam R."/>
            <person name="Hamilton C."/>
            <person name="Hart E.A."/>
            <person name="Hawes A."/>
            <person name="Heath P.D."/>
            <person name="Heitmann K."/>
            <person name="Hennig S."/>
            <person name="Hernandez J."/>
            <person name="Hinzmann B."/>
            <person name="Ho S."/>
            <person name="Hoffs M."/>
            <person name="Howden P.J."/>
            <person name="Huckle E.J."/>
            <person name="Hume J."/>
            <person name="Hunt P.J."/>
            <person name="Hunt A.R."/>
            <person name="Isherwood J."/>
            <person name="Jacob L."/>
            <person name="Johnson D."/>
            <person name="Jones S."/>
            <person name="de Jong P.J."/>
            <person name="Joseph S.S."/>
            <person name="Keenan S."/>
            <person name="Kelly S."/>
            <person name="Kershaw J.K."/>
            <person name="Khan Z."/>
            <person name="Kioschis P."/>
            <person name="Klages S."/>
            <person name="Knights A.J."/>
            <person name="Kosiura A."/>
            <person name="Kovar-Smith C."/>
            <person name="Laird G.K."/>
            <person name="Langford C."/>
            <person name="Lawlor S."/>
            <person name="Leversha M."/>
            <person name="Lewis L."/>
            <person name="Liu W."/>
            <person name="Lloyd C."/>
            <person name="Lloyd D.M."/>
            <person name="Loulseged H."/>
            <person name="Loveland J.E."/>
            <person name="Lovell J.D."/>
            <person name="Lozado R."/>
            <person name="Lu J."/>
            <person name="Lyne R."/>
            <person name="Ma J."/>
            <person name="Maheshwari M."/>
            <person name="Matthews L.H."/>
            <person name="McDowall J."/>
            <person name="McLaren S."/>
            <person name="McMurray A."/>
            <person name="Meidl P."/>
            <person name="Meitinger T."/>
            <person name="Milne S."/>
            <person name="Miner G."/>
            <person name="Mistry S.L."/>
            <person name="Morgan M."/>
            <person name="Morris S."/>
            <person name="Muller I."/>
            <person name="Mullikin J.C."/>
            <person name="Nguyen N."/>
            <person name="Nordsiek G."/>
            <person name="Nyakatura G."/>
            <person name="O'Dell C.N."/>
            <person name="Okwuonu G."/>
            <person name="Palmer S."/>
            <person name="Pandian R."/>
            <person name="Parker D."/>
            <person name="Parrish J."/>
            <person name="Pasternak S."/>
            <person name="Patel D."/>
            <person name="Pearce A.V."/>
            <person name="Pearson D.M."/>
            <person name="Pelan S.E."/>
            <person name="Perez L."/>
            <person name="Porter K.M."/>
            <person name="Ramsey Y."/>
            <person name="Reichwald K."/>
            <person name="Rhodes S."/>
            <person name="Ridler K.A."/>
            <person name="Schlessinger D."/>
            <person name="Schueler M.G."/>
            <person name="Sehra H.K."/>
            <person name="Shaw-Smith C."/>
            <person name="Shen H."/>
            <person name="Sheridan E.M."/>
            <person name="Shownkeen R."/>
            <person name="Skuce C.D."/>
            <person name="Smith M.L."/>
            <person name="Sotheran E.C."/>
            <person name="Steingruber H.E."/>
            <person name="Steward C.A."/>
            <person name="Storey R."/>
            <person name="Swann R.M."/>
            <person name="Swarbreck D."/>
            <person name="Tabor P.E."/>
            <person name="Taudien S."/>
            <person name="Taylor T."/>
            <person name="Teague B."/>
            <person name="Thomas K."/>
            <person name="Thorpe A."/>
            <person name="Timms K."/>
            <person name="Tracey A."/>
            <person name="Trevanion S."/>
            <person name="Tromans A.C."/>
            <person name="d'Urso M."/>
            <person name="Verduzco D."/>
            <person name="Villasana D."/>
            <person name="Waldron L."/>
            <person name="Wall M."/>
            <person name="Wang Q."/>
            <person name="Warren J."/>
            <person name="Warry G.L."/>
            <person name="Wei X."/>
            <person name="West A."/>
            <person name="Whitehead S.L."/>
            <person name="Whiteley M.N."/>
            <person name="Wilkinson J.E."/>
            <person name="Willey D.L."/>
            <person name="Williams G."/>
            <person name="Williams L."/>
            <person name="Williamson A."/>
            <person name="Williamson H."/>
            <person name="Wilming L."/>
            <person name="Woodmansey R.L."/>
            <person name="Wray P.W."/>
            <person name="Yen J."/>
            <person name="Zhang J."/>
            <person name="Zhou J."/>
            <person name="Zoghbi H."/>
            <person name="Zorilla S."/>
            <person name="Buck D."/>
            <person name="Reinhardt R."/>
            <person name="Poustka A."/>
            <person name="Rosenthal A."/>
            <person name="Lehrach H."/>
            <person name="Meindl A."/>
            <person name="Minx P.J."/>
            <person name="Hillier L.W."/>
            <person name="Willard H.F."/>
            <person name="Wilson R.K."/>
            <person name="Waterston R.H."/>
            <person name="Rice C.M."/>
            <person name="Vaudin M."/>
            <person name="Coulson A."/>
            <person name="Nelson D.L."/>
            <person name="Weinstock G."/>
            <person name="Sulston J.E."/>
            <person name="Durbin R."/>
            <person name="Hubbard T."/>
            <person name="Gibbs R.A."/>
            <person name="Beck S."/>
            <person name="Rogers J."/>
            <person name="Bentley D.R."/>
        </authorList>
    </citation>
    <scope>NUCLEOTIDE SEQUENCE [LARGE SCALE GENOMIC DNA]</scope>
</reference>
<dbReference type="AlphaFoldDB" id="A0AAQ5BGE7"/>
<dbReference type="EMBL" id="AF030876">
    <property type="status" value="NOT_ANNOTATED_CDS"/>
    <property type="molecule type" value="Genomic_DNA"/>
</dbReference>
<dbReference type="HGNC" id="HGNC:6990">
    <property type="gene designation" value="MECP2"/>
</dbReference>
<dbReference type="GeneTree" id="ENSGT00530000063687"/>
<reference evidence="1 2" key="1">
    <citation type="journal article" date="2001" name="Nature">
        <title>Initial sequencing and analysis of the human genome.</title>
        <authorList>
            <consortium name="International Human Genome Sequencing Consortium"/>
            <person name="Lander E.S."/>
            <person name="Linton L.M."/>
            <person name="Birren B."/>
            <person name="Nusbaum C."/>
            <person name="Zody M.C."/>
            <person name="Baldwin J."/>
            <person name="Devon K."/>
            <person name="Dewar K."/>
            <person name="Doyle M."/>
            <person name="FitzHugh W."/>
            <person name="Funke R."/>
            <person name="Gage D."/>
            <person name="Harris K."/>
            <person name="Heaford A."/>
            <person name="Howland J."/>
            <person name="Kann L."/>
            <person name="Lehoczky J."/>
            <person name="LeVine R."/>
            <person name="McEwan P."/>
            <person name="McKernan K."/>
            <person name="Meldrim J."/>
            <person name="Mesirov J.P."/>
            <person name="Miranda C."/>
            <person name="Morris W."/>
            <person name="Naylor J."/>
            <person name="Raymond C."/>
            <person name="Rosetti M."/>
            <person name="Santos R."/>
            <person name="Sheridan A."/>
            <person name="Sougnez C."/>
            <person name="Stange-Thomann N."/>
            <person name="Stojanovic N."/>
            <person name="Subramanian A."/>
            <person name="Wyman D."/>
            <person name="Rogers J."/>
            <person name="Sulston J."/>
            <person name="Ainscough R."/>
            <person name="Beck S."/>
            <person name="Bentley D."/>
            <person name="Burton J."/>
            <person name="Clee C."/>
            <person name="Carter N."/>
            <person name="Coulson A."/>
            <person name="Deadman R."/>
            <person name="Deloukas P."/>
            <person name="Dunham A."/>
            <person name="Dunham I."/>
            <person name="Durbin R."/>
            <person name="French L."/>
            <person name="Grafham D."/>
            <person name="Gregory S."/>
            <person name="Hubbard T."/>
            <person name="Humphray S."/>
            <person name="Hunt A."/>
            <person name="Jones M."/>
            <person name="Lloyd C."/>
            <person name="McMurray A."/>
            <person name="Matthews L."/>
            <person name="Mercer S."/>
            <person name="Milne S."/>
            <person name="Mullikin J.C."/>
            <person name="Mungall A."/>
            <person name="Plumb R."/>
            <person name="Ross M."/>
            <person name="Shownkeen R."/>
            <person name="Sims S."/>
            <person name="Waterston R.H."/>
            <person name="Wilson R.K."/>
            <person name="Hillier L.W."/>
            <person name="McPherson J.D."/>
            <person name="Marra M.A."/>
            <person name="Mardis E.R."/>
            <person name="Fulton L.A."/>
            <person name="Chinwalla A.T."/>
            <person name="Pepin K.H."/>
            <person name="Gish W.R."/>
            <person name="Chissoe S.L."/>
            <person name="Wendl M.C."/>
            <person name="Delehaunty K.D."/>
            <person name="Miner T.L."/>
            <person name="Delehaunty A."/>
            <person name="Kramer J.B."/>
            <person name="Cook L.L."/>
            <person name="Fulton R.S."/>
            <person name="Johnson D.L."/>
            <person name="Minx P.J."/>
            <person name="Clifton S.W."/>
            <person name="Hawkins T."/>
            <person name="Branscomb E."/>
            <person name="Predki P."/>
            <person name="Richardson P."/>
            <person name="Wenning S."/>
            <person name="Slezak T."/>
            <person name="Doggett N."/>
            <person name="Cheng J.F."/>
            <person name="Olsen A."/>
            <person name="Lucas S."/>
            <person name="Elkin C."/>
            <person name="Uberbacher E."/>
            <person name="Frazier M."/>
            <person name="Gibbs R.A."/>
            <person name="Muzny D.M."/>
            <person name="Scherer S.E."/>
            <person name="Bouck J.B."/>
            <person name="Sodergren E.J."/>
            <person name="Worley K.C."/>
            <person name="Rives C.M."/>
            <person name="Gorrell J.H."/>
            <person name="Metzker M.L."/>
            <person name="Naylor S.L."/>
            <person name="Kucherlapati R.S."/>
            <person name="Nelson D.L."/>
            <person name="Weinstock G.M."/>
            <person name="Sakaki Y."/>
            <person name="Fujiyama A."/>
            <person name="Hattori M."/>
            <person name="Yada T."/>
            <person name="Toyoda A."/>
            <person name="Itoh T."/>
            <person name="Kawagoe C."/>
            <person name="Watanabe H."/>
            <person name="Totoki Y."/>
            <person name="Taylor T."/>
            <person name="Weissenbach J."/>
            <person name="Heilig R."/>
            <person name="Saurin W."/>
            <person name="Artiguenave F."/>
            <person name="Brottier P."/>
            <person name="Bruls T."/>
            <person name="Pelletier E."/>
            <person name="Robert C."/>
            <person name="Wincker P."/>
            <person name="Smith D.R."/>
            <person name="Doucette-Stamm L."/>
            <person name="Rubenfield M."/>
            <person name="Weinstock K."/>
            <person name="Lee H.M."/>
            <person name="Dubois J."/>
            <person name="Rosenthal A."/>
            <person name="Platzer M."/>
            <person name="Nyakatura G."/>
            <person name="Taudien S."/>
            <person name="Rump A."/>
            <person name="Yang H."/>
            <person name="Yu J."/>
            <person name="Wang J."/>
            <person name="Huang G."/>
            <person name="Gu J."/>
            <person name="Hood L."/>
            <person name="Rowen L."/>
            <person name="Madan A."/>
            <person name="Qin S."/>
            <person name="Davis R.W."/>
            <person name="Federspiel N.A."/>
            <person name="Abola A.P."/>
            <person name="Proctor M.J."/>
            <person name="Myers R.M."/>
            <person name="Schmutz J."/>
            <person name="Dickson M."/>
            <person name="Grimwood J."/>
            <person name="Cox D.R."/>
            <person name="Olson M.V."/>
            <person name="Kaul R."/>
            <person name="Raymond C."/>
            <person name="Shimizu N."/>
            <person name="Kawasaki K."/>
            <person name="Minoshima S."/>
            <person name="Evans G.A."/>
            <person name="Athanasiou M."/>
            <person name="Schultz R."/>
            <person name="Roe B.A."/>
            <person name="Chen F."/>
            <person name="Pan H."/>
            <person name="Ramser J."/>
            <person name="Lehrach H."/>
            <person name="Reinhardt R."/>
            <person name="McCombie W.R."/>
            <person name="de la Bastide M."/>
            <person name="Dedhia N."/>
            <person name="Blocker H."/>
            <person name="Hornischer K."/>
            <person name="Nordsiek G."/>
            <person name="Agarwala R."/>
            <person name="Aravind L."/>
            <person name="Bailey J.A."/>
            <person name="Bateman A."/>
            <person name="Batzoglou S."/>
            <person name="Birney E."/>
            <person name="Bork P."/>
            <person name="Brown D.G."/>
            <person name="Burge C.B."/>
            <person name="Cerutti L."/>
            <person name="Chen H.C."/>
            <person name="Church D."/>
            <person name="Clamp M."/>
            <person name="Copley R.R."/>
            <person name="Doerks T."/>
            <person name="Eddy S.R."/>
            <person name="Eichler E.E."/>
            <person name="Furey T.S."/>
            <person name="Galagan J."/>
            <person name="Gilbert J.G."/>
            <person name="Harmon C."/>
            <person name="Hayashizaki Y."/>
            <person name="Haussler D."/>
            <person name="Hermjakob H."/>
            <person name="Hokamp K."/>
            <person name="Jang W."/>
            <person name="Johnson L.S."/>
            <person name="Jones T.A."/>
            <person name="Kasif S."/>
            <person name="Kaspryzk A."/>
            <person name="Kennedy S."/>
            <person name="Kent W.J."/>
            <person name="Kitts P."/>
            <person name="Koonin E.V."/>
            <person name="Korf I."/>
            <person name="Kulp D."/>
            <person name="Lancet D."/>
            <person name="Lowe T.M."/>
            <person name="McLysaght A."/>
            <person name="Mikkelsen T."/>
            <person name="Moran J.V."/>
            <person name="Mulder N."/>
            <person name="Pollara V.J."/>
            <person name="Ponting C.P."/>
            <person name="Schuler G."/>
            <person name="Schultz J."/>
            <person name="Slater G."/>
            <person name="Smit A.F."/>
            <person name="Stupka E."/>
            <person name="Szustakowski J."/>
            <person name="Thierry-Mieg D."/>
            <person name="Thierry-Mieg J."/>
            <person name="Wagner L."/>
            <person name="Wallis J."/>
            <person name="Wheeler R."/>
            <person name="Williams A."/>
            <person name="Wolf Y.I."/>
            <person name="Wolfe K.H."/>
            <person name="Yang S.P."/>
            <person name="Yeh R.F."/>
            <person name="Collins F."/>
            <person name="Guyer M.S."/>
            <person name="Peterson J."/>
            <person name="Felsenfeld A."/>
            <person name="Wetterstrand K.A."/>
            <person name="Patrinos A."/>
            <person name="Morgan M.J."/>
            <person name="de Jong P."/>
            <person name="Catanese J.J."/>
            <person name="Osoegawa K."/>
            <person name="Shizuya H."/>
            <person name="Choi S."/>
            <person name="Chen Y.J."/>
        </authorList>
    </citation>
    <scope>NUCLEOTIDE SEQUENCE [LARGE SCALE GENOMIC DNA]</scope>
</reference>
<dbReference type="EMBL" id="AC244097">
    <property type="status" value="NOT_ANNOTATED_CDS"/>
    <property type="molecule type" value="Genomic_DNA"/>
</dbReference>
<dbReference type="Proteomes" id="UP000005640">
    <property type="component" value="Chromosome X"/>
</dbReference>
<reference evidence="1 2" key="2">
    <citation type="journal article" date="2004" name="Nature">
        <title>Finishing the euchromatic sequence of the human genome.</title>
        <authorList>
            <consortium name="International Human Genome Sequencing Consortium"/>
        </authorList>
    </citation>
    <scope>NUCLEOTIDE SEQUENCE [LARGE SCALE GENOMIC DNA]</scope>
</reference>
<dbReference type="EMBL" id="U52112">
    <property type="status" value="NOT_ANNOTATED_CDS"/>
    <property type="molecule type" value="Genomic_DNA"/>
</dbReference>
<reference evidence="1" key="5">
    <citation type="submission" date="2025-09" db="UniProtKB">
        <authorList>
            <consortium name="Ensembl"/>
        </authorList>
    </citation>
    <scope>IDENTIFICATION</scope>
</reference>
<dbReference type="Ensembl" id="ENST00000713611.1">
    <property type="protein sequence ID" value="ENSP00000518906.1"/>
    <property type="gene ID" value="ENSG00000169057.26"/>
</dbReference>
<protein>
    <submittedName>
        <fullName evidence="1">Methyl-CpG binding protein 2</fullName>
    </submittedName>
</protein>
<dbReference type="OpenTargets" id="ENSG00000169057"/>
<gene>
    <name evidence="1" type="primary">MECP2</name>
</gene>
<sequence>MVAGMLGLRLCSSLTWQTRRSLSSLDALRTLRLASAARASSPKVTPFPGQHPGD</sequence>
<evidence type="ECO:0000313" key="2">
    <source>
        <dbReference type="Proteomes" id="UP000005640"/>
    </source>
</evidence>
<name>A0AAQ5BGE7_HUMAN</name>
<organism evidence="1 2">
    <name type="scientific">Homo sapiens</name>
    <name type="common">Human</name>
    <dbReference type="NCBI Taxonomy" id="9606"/>
    <lineage>
        <taxon>Eukaryota</taxon>
        <taxon>Metazoa</taxon>
        <taxon>Chordata</taxon>
        <taxon>Craniata</taxon>
        <taxon>Vertebrata</taxon>
        <taxon>Euteleostomi</taxon>
        <taxon>Mammalia</taxon>
        <taxon>Eutheria</taxon>
        <taxon>Euarchontoglires</taxon>
        <taxon>Primates</taxon>
        <taxon>Haplorrhini</taxon>
        <taxon>Catarrhini</taxon>
        <taxon>Hominidae</taxon>
        <taxon>Homo</taxon>
    </lineage>
</organism>
<accession>A0AAQ5BGE7</accession>
<proteinExistence type="predicted"/>